<dbReference type="EMBL" id="FXTP01000003">
    <property type="protein sequence ID" value="SMO50661.1"/>
    <property type="molecule type" value="Genomic_DNA"/>
</dbReference>
<evidence type="ECO:0000313" key="2">
    <source>
        <dbReference type="EMBL" id="SMO50661.1"/>
    </source>
</evidence>
<proteinExistence type="predicted"/>
<dbReference type="InterPro" id="IPR028994">
    <property type="entry name" value="Integrin_alpha_N"/>
</dbReference>
<dbReference type="SUPFAM" id="SSF69318">
    <property type="entry name" value="Integrin alpha N-terminal domain"/>
    <property type="match status" value="1"/>
</dbReference>
<dbReference type="Proteomes" id="UP000317557">
    <property type="component" value="Unassembled WGS sequence"/>
</dbReference>
<dbReference type="InterPro" id="IPR020568">
    <property type="entry name" value="Ribosomal_Su5_D2-typ_SF"/>
</dbReference>
<organism evidence="2 3">
    <name type="scientific">Gracilimonas mengyeensis</name>
    <dbReference type="NCBI Taxonomy" id="1302730"/>
    <lineage>
        <taxon>Bacteria</taxon>
        <taxon>Pseudomonadati</taxon>
        <taxon>Balneolota</taxon>
        <taxon>Balneolia</taxon>
        <taxon>Balneolales</taxon>
        <taxon>Balneolaceae</taxon>
        <taxon>Gracilimonas</taxon>
    </lineage>
</organism>
<sequence>MLPDPIRVEELYERIHHELLQSFSEWDQLYLILEFVNSVRGHYSSFDSYLIQLFHEFPWMKSPLLFTGMHPDEFEVQIKKIEQVVEKVQELKQDELLAQKIDYLRQGLHYLNEWLGVERFTDDNALVLKEKSGRQTQSEEGKVFIPVVRGGGAKNTRGRLRKLEVQLVGEARRSKYEIKPLFGVIGADAGKIGQRAAKAAGKLFQENGVRTKYWSSTASFELNHAWHAGHSANLALSGLFYCEMLQGENSREYFKLNPSMAVTGDIDEDGKVLPVEEKGLREKVHAAFFSWVQVMVVPMDQLEQVTEYVQLLNKRFPNRHLILKGVGHLRELFYDRRISLHVQRSLISLTAKQVWKKKVNAVFGLIIAILIGIIAWLQFGPVDQNPVSIEYSGEYLVLKNQYDITVDRIELGEVAVEKMVEKHGENPRGLLYDMNGDGVNELIWSKSMENYNRENTFIQAWSVSGDSIIWQQPVKMEYGFPRQYLANEGSLNITEMAVVEVDGISKLIVTANVGNFFPASVRRLNLITGAKEQEYMHAGQISDMAVLDLDKDGQEDLVFTGVNNAFWLATVFVLDPADLQGHSPLQGDYVVEGMGRANEDKYLFIPKTIVGKYYSFVEKFNFGWQVYIDKSRELFWVKVREVSREIENYGKQEASVYIYFNYNLEPVSFITSNHYDIIARELYQKGDVPFIPDYEYWEAFKDSVIYWDGSMIVQEEISK</sequence>
<name>A0A521BVL9_9BACT</name>
<gene>
    <name evidence="2" type="ORF">SAMN06265219_10393</name>
</gene>
<evidence type="ECO:0008006" key="4">
    <source>
        <dbReference type="Google" id="ProtNLM"/>
    </source>
</evidence>
<dbReference type="InterPro" id="IPR014721">
    <property type="entry name" value="Ribsml_uS5_D2-typ_fold_subgr"/>
</dbReference>
<feature type="transmembrane region" description="Helical" evidence="1">
    <location>
        <begin position="359"/>
        <end position="379"/>
    </location>
</feature>
<keyword evidence="1" id="KW-1133">Transmembrane helix</keyword>
<keyword evidence="1" id="KW-0472">Membrane</keyword>
<reference evidence="2 3" key="1">
    <citation type="submission" date="2017-05" db="EMBL/GenBank/DDBJ databases">
        <authorList>
            <person name="Varghese N."/>
            <person name="Submissions S."/>
        </authorList>
    </citation>
    <scope>NUCLEOTIDE SEQUENCE [LARGE SCALE GENOMIC DNA]</scope>
    <source>
        <strain evidence="2 3">DSM 21985</strain>
    </source>
</reference>
<evidence type="ECO:0000313" key="3">
    <source>
        <dbReference type="Proteomes" id="UP000317557"/>
    </source>
</evidence>
<protein>
    <recommendedName>
        <fullName evidence="4">VCBS repeat-containing protein</fullName>
    </recommendedName>
</protein>
<dbReference type="SUPFAM" id="SSF54211">
    <property type="entry name" value="Ribosomal protein S5 domain 2-like"/>
    <property type="match status" value="1"/>
</dbReference>
<keyword evidence="3" id="KW-1185">Reference proteome</keyword>
<keyword evidence="1" id="KW-0812">Transmembrane</keyword>
<evidence type="ECO:0000256" key="1">
    <source>
        <dbReference type="SAM" id="Phobius"/>
    </source>
</evidence>
<dbReference type="AlphaFoldDB" id="A0A521BVL9"/>
<dbReference type="Gene3D" id="3.30.230.10">
    <property type="match status" value="1"/>
</dbReference>
<accession>A0A521BVL9</accession>